<feature type="domain" description="Caspase family p10" evidence="1">
    <location>
        <begin position="247"/>
        <end position="282"/>
    </location>
</feature>
<evidence type="ECO:0000313" key="4">
    <source>
        <dbReference type="Proteomes" id="UP001589619"/>
    </source>
</evidence>
<evidence type="ECO:0000259" key="1">
    <source>
        <dbReference type="PROSITE" id="PS50207"/>
    </source>
</evidence>
<feature type="domain" description="Fibronectin type-III" evidence="2">
    <location>
        <begin position="690"/>
        <end position="791"/>
    </location>
</feature>
<organism evidence="3 4">
    <name type="scientific">Paenibacillus hodogayensis</name>
    <dbReference type="NCBI Taxonomy" id="279208"/>
    <lineage>
        <taxon>Bacteria</taxon>
        <taxon>Bacillati</taxon>
        <taxon>Bacillota</taxon>
        <taxon>Bacilli</taxon>
        <taxon>Bacillales</taxon>
        <taxon>Paenibacillaceae</taxon>
        <taxon>Paenibacillus</taxon>
    </lineage>
</organism>
<dbReference type="InterPro" id="IPR002138">
    <property type="entry name" value="Pept_C14_p10"/>
</dbReference>
<comment type="caution">
    <text evidence="3">The sequence shown here is derived from an EMBL/GenBank/DDBJ whole genome shotgun (WGS) entry which is preliminary data.</text>
</comment>
<dbReference type="InterPro" id="IPR003961">
    <property type="entry name" value="FN3_dom"/>
</dbReference>
<dbReference type="Proteomes" id="UP001589619">
    <property type="component" value="Unassembled WGS sequence"/>
</dbReference>
<reference evidence="3 4" key="1">
    <citation type="submission" date="2024-09" db="EMBL/GenBank/DDBJ databases">
        <authorList>
            <person name="Sun Q."/>
            <person name="Mori K."/>
        </authorList>
    </citation>
    <scope>NUCLEOTIDE SEQUENCE [LARGE SCALE GENOMIC DNA]</scope>
    <source>
        <strain evidence="3 4">JCM 12520</strain>
    </source>
</reference>
<dbReference type="InterPro" id="IPR036116">
    <property type="entry name" value="FN3_sf"/>
</dbReference>
<dbReference type="PROSITE" id="PS50853">
    <property type="entry name" value="FN3"/>
    <property type="match status" value="1"/>
</dbReference>
<keyword evidence="4" id="KW-1185">Reference proteome</keyword>
<proteinExistence type="predicted"/>
<dbReference type="Gene3D" id="2.60.40.10">
    <property type="entry name" value="Immunoglobulins"/>
    <property type="match status" value="1"/>
</dbReference>
<name>A0ABV5W0Z1_9BACL</name>
<protein>
    <submittedName>
        <fullName evidence="3">Fibronectin type III domain-containing protein</fullName>
    </submittedName>
</protein>
<dbReference type="PROSITE" id="PS50207">
    <property type="entry name" value="CASPASE_P10"/>
    <property type="match status" value="1"/>
</dbReference>
<evidence type="ECO:0000313" key="3">
    <source>
        <dbReference type="EMBL" id="MFB9754245.1"/>
    </source>
</evidence>
<sequence length="858" mass="94762">MPQSTINFITSPTLYRLLGVVVLDNGWIVALHEERWWGEQYYDQESGQWYWTKGNYNDVSHIFRVSKDNGNTWSQLCYANETTHWGATKGGIHAVGNQIAAWWSDDFGNGRCTWFDGSSIGNVHVGVNIMNTGDVVTGASSVLSDNGRLIIFKVYEQYDEEKTIFKHNVSFVDPWSGATSGIAAFESDVDYGRGNNLLKFVQRADGWITGVVPTGNSVYIATMNPSIGANISIEHPVMSESGVNSASILKNPSGNDLFIIYTNTTGLGIWRSSDGASWDMQNKVRTVISGIQDAIITAEVYNSVITVYYRRYDGGTYGLYTVDITWNGGNSYSVGNITQIDSGVNGEICSTYQKSAGRGKNKGVAYRKYSNSEATFKYYGIQLNQPPTAPTPTGPAHGGVYNYTPAVTWIFNDPDPGDYQGWWAGHILDANGSIIRDSGRQAGQATSWVPSPPLPSGSYRYRIITQDQHGAHSPYSWEPVFYVDIDPPFTSGHYFGTASPTNASSGYLRYGWTYSDNMYGQTAFQVVGSYDGWQNWHYNSDEVWTSNWYVDIPFVSLAEGNWQFAVRVRDGAGNWQVWQGFNSFAIDRTPPTISSVQNYSYINQTTGTKRVWVYGAYDANSGIQMVYCNYTVPGQAATNSVQCGQTGSDWYIDIPLSVQGEYRADFYCIDKAGNWMIGTKTAYFFVDSQRPNDPHPSAVWSTTTVELTWSTFSDPAPSSGRQSTDLYFGEWDGSNWIGAPMYYGTDIGDITSKTITGLTPGKRYRYTVTYHDKSGNESAYTYFEFVTKKQIGAYSISTRTGRVTLPLYDPLSGVVGPTPIRACNSAGAVGVFELVSTTEATASPVRVGTPSGIRAISK</sequence>
<evidence type="ECO:0000259" key="2">
    <source>
        <dbReference type="PROSITE" id="PS50853"/>
    </source>
</evidence>
<dbReference type="CDD" id="cd00063">
    <property type="entry name" value="FN3"/>
    <property type="match status" value="1"/>
</dbReference>
<dbReference type="RefSeq" id="WP_344913995.1">
    <property type="nucleotide sequence ID" value="NZ_BAAAYO010000013.1"/>
</dbReference>
<dbReference type="InterPro" id="IPR013783">
    <property type="entry name" value="Ig-like_fold"/>
</dbReference>
<dbReference type="SUPFAM" id="SSF49265">
    <property type="entry name" value="Fibronectin type III"/>
    <property type="match status" value="1"/>
</dbReference>
<accession>A0ABV5W0Z1</accession>
<gene>
    <name evidence="3" type="ORF">ACFFNY_21965</name>
</gene>
<dbReference type="EMBL" id="JBHMAG010000014">
    <property type="protein sequence ID" value="MFB9754245.1"/>
    <property type="molecule type" value="Genomic_DNA"/>
</dbReference>